<dbReference type="InterPro" id="IPR036864">
    <property type="entry name" value="Zn2-C6_fun-type_DNA-bd_sf"/>
</dbReference>
<keyword evidence="10" id="KW-1185">Reference proteome</keyword>
<evidence type="ECO:0000256" key="7">
    <source>
        <dbReference type="SAM" id="MobiDB-lite"/>
    </source>
</evidence>
<evidence type="ECO:0000256" key="5">
    <source>
        <dbReference type="ARBA" id="ARBA00023163"/>
    </source>
</evidence>
<comment type="caution">
    <text evidence="9">The sequence shown here is derived from an EMBL/GenBank/DDBJ whole genome shotgun (WGS) entry which is preliminary data.</text>
</comment>
<dbReference type="Pfam" id="PF00172">
    <property type="entry name" value="Zn_clus"/>
    <property type="match status" value="1"/>
</dbReference>
<dbReference type="RefSeq" id="XP_024704290.1">
    <property type="nucleotide sequence ID" value="XM_024844317.1"/>
</dbReference>
<evidence type="ECO:0000256" key="3">
    <source>
        <dbReference type="ARBA" id="ARBA00023015"/>
    </source>
</evidence>
<dbReference type="Pfam" id="PF04082">
    <property type="entry name" value="Fungal_trans"/>
    <property type="match status" value="1"/>
</dbReference>
<keyword evidence="6" id="KW-0539">Nucleus</keyword>
<evidence type="ECO:0000256" key="4">
    <source>
        <dbReference type="ARBA" id="ARBA00023125"/>
    </source>
</evidence>
<dbReference type="SMART" id="SM00066">
    <property type="entry name" value="GAL4"/>
    <property type="match status" value="1"/>
</dbReference>
<dbReference type="STRING" id="1392250.A0A2I2G7Z5"/>
<keyword evidence="5" id="KW-0804">Transcription</keyword>
<dbReference type="InterPro" id="IPR001138">
    <property type="entry name" value="Zn2Cys6_DnaBD"/>
</dbReference>
<evidence type="ECO:0000256" key="1">
    <source>
        <dbReference type="ARBA" id="ARBA00004123"/>
    </source>
</evidence>
<evidence type="ECO:0000256" key="6">
    <source>
        <dbReference type="ARBA" id="ARBA00023242"/>
    </source>
</evidence>
<dbReference type="AlphaFoldDB" id="A0A2I2G7Z5"/>
<dbReference type="PROSITE" id="PS00463">
    <property type="entry name" value="ZN2_CY6_FUNGAL_1"/>
    <property type="match status" value="1"/>
</dbReference>
<feature type="domain" description="Zn(2)-C6 fungal-type" evidence="8">
    <location>
        <begin position="32"/>
        <end position="62"/>
    </location>
</feature>
<dbReference type="SUPFAM" id="SSF57701">
    <property type="entry name" value="Zn2/Cys6 DNA-binding domain"/>
    <property type="match status" value="1"/>
</dbReference>
<dbReference type="Gene3D" id="4.10.240.10">
    <property type="entry name" value="Zn(2)-C6 fungal-type DNA-binding domain"/>
    <property type="match status" value="1"/>
</dbReference>
<dbReference type="GO" id="GO:0000981">
    <property type="term" value="F:DNA-binding transcription factor activity, RNA polymerase II-specific"/>
    <property type="evidence" value="ECO:0007669"/>
    <property type="project" value="InterPro"/>
</dbReference>
<sequence>MDSANSARPSVGSPPTAPVGGIQKGRQRTITACLTCRRRKVKCDHAQPVCSPCQRGNRVCTYVNPQLSSQAQPHSTANRVSRPNLRSGQDEIRNRLERLEKLLERAIAGGGENASPLLDAQGPGMDTPHDEQRGATGGAMPDPRNETLSVDGYDGALLLEPESGQSRWVSSLHYALLADEIHDVKMLLGDQARGVPGDSPSSERETTPFPLSNAGSDSLTAWLPRSAEDCFALLEIFFANVDPMTRLVHKPSLRRRLKLYVHQNYGIMNQDAHEESEGSVPDPSIHTFEPLALALFYSAVNSMPPESVLGQFSADKEMLLAQFQRGVELGLGREGFLTTPSIEVLQAFVLLLTCQSREDDMSRTWTLLGLAVRMALSQGLHREPSLFPSKNMDVIQVEIRRRLWHQICHLDFRSAEARGQEPTIADEDYTTLLPRNVDDEDLVEGAHPTTETYSPPGFTDMTGHLIRLNGIHCFRRIVRSTYRLERRIKASAFQGNASLYPIAELQALFIEVRNMVDDMASHIQSQYLQFCDSNIPMQRLALGLAAIIEWRCWSIFWLRTPKQYREAVVNPEIRQTVLEKSVSLMESMNMITDDKDAQRFQWHIGGHSCFQAIMHIVSELETPEFQASNHNMLRSRALTVLRSTMNMKGREISSTWNVINRIISNCLAKNSPQSFPLTPYSALFPPNAMIPDIGTTTSMAPPQTFAEVSSVSGNPVIETSLPDLAELGSLDMQDPSMSFDWVGYPTILRTGFC</sequence>
<dbReference type="EMBL" id="MSFO01000004">
    <property type="protein sequence ID" value="PLB48988.1"/>
    <property type="molecule type" value="Genomic_DNA"/>
</dbReference>
<gene>
    <name evidence="9" type="ORF">P170DRAFT_358823</name>
</gene>
<dbReference type="GO" id="GO:0005634">
    <property type="term" value="C:nucleus"/>
    <property type="evidence" value="ECO:0007669"/>
    <property type="project" value="UniProtKB-SubCell"/>
</dbReference>
<keyword evidence="4" id="KW-0238">DNA-binding</keyword>
<keyword evidence="3" id="KW-0805">Transcription regulation</keyword>
<dbReference type="InterPro" id="IPR050613">
    <property type="entry name" value="Sec_Metabolite_Reg"/>
</dbReference>
<dbReference type="GO" id="GO:0009893">
    <property type="term" value="P:positive regulation of metabolic process"/>
    <property type="evidence" value="ECO:0007669"/>
    <property type="project" value="UniProtKB-ARBA"/>
</dbReference>
<dbReference type="GeneID" id="36552017"/>
<dbReference type="Proteomes" id="UP000234275">
    <property type="component" value="Unassembled WGS sequence"/>
</dbReference>
<evidence type="ECO:0000256" key="2">
    <source>
        <dbReference type="ARBA" id="ARBA00022723"/>
    </source>
</evidence>
<dbReference type="GO" id="GO:0008270">
    <property type="term" value="F:zinc ion binding"/>
    <property type="evidence" value="ECO:0007669"/>
    <property type="project" value="InterPro"/>
</dbReference>
<evidence type="ECO:0000259" key="8">
    <source>
        <dbReference type="PROSITE" id="PS50048"/>
    </source>
</evidence>
<dbReference type="OrthoDB" id="424974at2759"/>
<evidence type="ECO:0000313" key="10">
    <source>
        <dbReference type="Proteomes" id="UP000234275"/>
    </source>
</evidence>
<dbReference type="PROSITE" id="PS50048">
    <property type="entry name" value="ZN2_CY6_FUNGAL_2"/>
    <property type="match status" value="1"/>
</dbReference>
<feature type="region of interest" description="Disordered" evidence="7">
    <location>
        <begin position="68"/>
        <end position="91"/>
    </location>
</feature>
<comment type="subcellular location">
    <subcellularLocation>
        <location evidence="1">Nucleus</location>
    </subcellularLocation>
</comment>
<dbReference type="SMART" id="SM00906">
    <property type="entry name" value="Fungal_trans"/>
    <property type="match status" value="1"/>
</dbReference>
<feature type="region of interest" description="Disordered" evidence="7">
    <location>
        <begin position="110"/>
        <end position="146"/>
    </location>
</feature>
<dbReference type="GO" id="GO:0006351">
    <property type="term" value="P:DNA-templated transcription"/>
    <property type="evidence" value="ECO:0007669"/>
    <property type="project" value="InterPro"/>
</dbReference>
<feature type="region of interest" description="Disordered" evidence="7">
    <location>
        <begin position="1"/>
        <end position="24"/>
    </location>
</feature>
<protein>
    <submittedName>
        <fullName evidence="9">Putative C6 transcription factor</fullName>
    </submittedName>
</protein>
<dbReference type="CDD" id="cd12148">
    <property type="entry name" value="fungal_TF_MHR"/>
    <property type="match status" value="1"/>
</dbReference>
<name>A0A2I2G7Z5_9EURO</name>
<dbReference type="PANTHER" id="PTHR31001:SF77">
    <property type="entry name" value="TRANSCRIPTION FACTOR, PUTATIVE (AFU_ORTHOLOGUE AFUA_3G12940)-RELATED"/>
    <property type="match status" value="1"/>
</dbReference>
<accession>A0A2I2G7Z5</accession>
<keyword evidence="2" id="KW-0479">Metal-binding</keyword>
<dbReference type="VEuPathDB" id="FungiDB:P170DRAFT_358823"/>
<organism evidence="9 10">
    <name type="scientific">Aspergillus steynii IBT 23096</name>
    <dbReference type="NCBI Taxonomy" id="1392250"/>
    <lineage>
        <taxon>Eukaryota</taxon>
        <taxon>Fungi</taxon>
        <taxon>Dikarya</taxon>
        <taxon>Ascomycota</taxon>
        <taxon>Pezizomycotina</taxon>
        <taxon>Eurotiomycetes</taxon>
        <taxon>Eurotiomycetidae</taxon>
        <taxon>Eurotiales</taxon>
        <taxon>Aspergillaceae</taxon>
        <taxon>Aspergillus</taxon>
        <taxon>Aspergillus subgen. Circumdati</taxon>
    </lineage>
</organism>
<evidence type="ECO:0000313" key="9">
    <source>
        <dbReference type="EMBL" id="PLB48988.1"/>
    </source>
</evidence>
<proteinExistence type="predicted"/>
<dbReference type="CDD" id="cd00067">
    <property type="entry name" value="GAL4"/>
    <property type="match status" value="1"/>
</dbReference>
<dbReference type="PANTHER" id="PTHR31001">
    <property type="entry name" value="UNCHARACTERIZED TRANSCRIPTIONAL REGULATORY PROTEIN"/>
    <property type="match status" value="1"/>
</dbReference>
<feature type="compositionally biased region" description="Polar residues" evidence="7">
    <location>
        <begin position="68"/>
        <end position="87"/>
    </location>
</feature>
<feature type="region of interest" description="Disordered" evidence="7">
    <location>
        <begin position="192"/>
        <end position="215"/>
    </location>
</feature>
<reference evidence="9 10" key="1">
    <citation type="submission" date="2016-12" db="EMBL/GenBank/DDBJ databases">
        <title>The genomes of Aspergillus section Nigri reveals drivers in fungal speciation.</title>
        <authorList>
            <consortium name="DOE Joint Genome Institute"/>
            <person name="Vesth T.C."/>
            <person name="Nybo J."/>
            <person name="Theobald S."/>
            <person name="Brandl J."/>
            <person name="Frisvad J.C."/>
            <person name="Nielsen K.F."/>
            <person name="Lyhne E.K."/>
            <person name="Kogle M.E."/>
            <person name="Kuo A."/>
            <person name="Riley R."/>
            <person name="Clum A."/>
            <person name="Nolan M."/>
            <person name="Lipzen A."/>
            <person name="Salamov A."/>
            <person name="Henrissat B."/>
            <person name="Wiebenga A."/>
            <person name="De Vries R.P."/>
            <person name="Grigoriev I.V."/>
            <person name="Mortensen U.H."/>
            <person name="Andersen M.R."/>
            <person name="Baker S.E."/>
        </authorList>
    </citation>
    <scope>NUCLEOTIDE SEQUENCE [LARGE SCALE GENOMIC DNA]</scope>
    <source>
        <strain evidence="9 10">IBT 23096</strain>
    </source>
</reference>
<dbReference type="InterPro" id="IPR007219">
    <property type="entry name" value="XnlR_reg_dom"/>
</dbReference>
<dbReference type="GO" id="GO:0003677">
    <property type="term" value="F:DNA binding"/>
    <property type="evidence" value="ECO:0007669"/>
    <property type="project" value="UniProtKB-KW"/>
</dbReference>